<evidence type="ECO:0000256" key="5">
    <source>
        <dbReference type="SAM" id="SignalP"/>
    </source>
</evidence>
<dbReference type="InterPro" id="IPR000064">
    <property type="entry name" value="NLP_P60_dom"/>
</dbReference>
<keyword evidence="4" id="KW-0788">Thiol protease</keyword>
<reference evidence="7 8" key="1">
    <citation type="submission" date="2023-10" db="EMBL/GenBank/DDBJ databases">
        <title>Development of a sustainable strategy for remediation of hydrocarbon-contaminated territories based on the waste exchange concept.</title>
        <authorList>
            <person name="Krivoruchko A."/>
        </authorList>
    </citation>
    <scope>NUCLEOTIDE SEQUENCE [LARGE SCALE GENOMIC DNA]</scope>
    <source>
        <strain evidence="7 8">IEGM 1203</strain>
    </source>
</reference>
<comment type="similarity">
    <text evidence="1">Belongs to the peptidase C40 family.</text>
</comment>
<dbReference type="SUPFAM" id="SSF54001">
    <property type="entry name" value="Cysteine proteinases"/>
    <property type="match status" value="1"/>
</dbReference>
<dbReference type="Gene3D" id="3.90.1720.10">
    <property type="entry name" value="endopeptidase domain like (from Nostoc punctiforme)"/>
    <property type="match status" value="1"/>
</dbReference>
<dbReference type="Pfam" id="PF00877">
    <property type="entry name" value="NLPC_P60"/>
    <property type="match status" value="1"/>
</dbReference>
<evidence type="ECO:0000256" key="4">
    <source>
        <dbReference type="ARBA" id="ARBA00022807"/>
    </source>
</evidence>
<feature type="signal peptide" evidence="5">
    <location>
        <begin position="1"/>
        <end position="32"/>
    </location>
</feature>
<protein>
    <submittedName>
        <fullName evidence="7">C40 family peptidase</fullName>
    </submittedName>
</protein>
<organism evidence="7 8">
    <name type="scientific">Rhodococcus globerulus</name>
    <dbReference type="NCBI Taxonomy" id="33008"/>
    <lineage>
        <taxon>Bacteria</taxon>
        <taxon>Bacillati</taxon>
        <taxon>Actinomycetota</taxon>
        <taxon>Actinomycetes</taxon>
        <taxon>Mycobacteriales</taxon>
        <taxon>Nocardiaceae</taxon>
        <taxon>Rhodococcus</taxon>
    </lineage>
</organism>
<evidence type="ECO:0000256" key="2">
    <source>
        <dbReference type="ARBA" id="ARBA00022670"/>
    </source>
</evidence>
<dbReference type="InterPro" id="IPR051794">
    <property type="entry name" value="PG_Endopeptidase_C40"/>
</dbReference>
<dbReference type="PANTHER" id="PTHR47359:SF3">
    <property type="entry name" value="NLP_P60 DOMAIN-CONTAINING PROTEIN-RELATED"/>
    <property type="match status" value="1"/>
</dbReference>
<dbReference type="RefSeq" id="WP_045070047.1">
    <property type="nucleotide sequence ID" value="NZ_CP180408.1"/>
</dbReference>
<dbReference type="Proteomes" id="UP001185927">
    <property type="component" value="Unassembled WGS sequence"/>
</dbReference>
<evidence type="ECO:0000313" key="7">
    <source>
        <dbReference type="EMBL" id="MDV6269385.1"/>
    </source>
</evidence>
<dbReference type="InterPro" id="IPR038765">
    <property type="entry name" value="Papain-like_cys_pep_sf"/>
</dbReference>
<accession>A0ABU4BYX4</accession>
<keyword evidence="5" id="KW-0732">Signal</keyword>
<proteinExistence type="inferred from homology"/>
<dbReference type="PROSITE" id="PS51935">
    <property type="entry name" value="NLPC_P60"/>
    <property type="match status" value="1"/>
</dbReference>
<comment type="caution">
    <text evidence="7">The sequence shown here is derived from an EMBL/GenBank/DDBJ whole genome shotgun (WGS) entry which is preliminary data.</text>
</comment>
<keyword evidence="2" id="KW-0645">Protease</keyword>
<dbReference type="EMBL" id="JAWLKB010000010">
    <property type="protein sequence ID" value="MDV6269385.1"/>
    <property type="molecule type" value="Genomic_DNA"/>
</dbReference>
<evidence type="ECO:0000256" key="3">
    <source>
        <dbReference type="ARBA" id="ARBA00022801"/>
    </source>
</evidence>
<feature type="chain" id="PRO_5045213856" evidence="5">
    <location>
        <begin position="33"/>
        <end position="172"/>
    </location>
</feature>
<evidence type="ECO:0000313" key="8">
    <source>
        <dbReference type="Proteomes" id="UP001185927"/>
    </source>
</evidence>
<gene>
    <name evidence="7" type="ORF">R3Q16_22470</name>
</gene>
<sequence length="172" mass="17480">MAVRTTSRTNAALTRILRSAIIIGALTAGAFASTTAGASAQPLAAPSQSTHVQQVAFYSSAGSQAVGAAESKVGAPYVWGATGPSSFDCSGLVQWAYAQAGVSIPRTTYAQEAGGVPVSRGDLQPGDLVLYYGGDHVGIYAGNGTVVHAPTSGQSVTYAPVDSMPFHAARRY</sequence>
<dbReference type="PANTHER" id="PTHR47359">
    <property type="entry name" value="PEPTIDOGLYCAN DL-ENDOPEPTIDASE CWLO"/>
    <property type="match status" value="1"/>
</dbReference>
<evidence type="ECO:0000256" key="1">
    <source>
        <dbReference type="ARBA" id="ARBA00007074"/>
    </source>
</evidence>
<evidence type="ECO:0000259" key="6">
    <source>
        <dbReference type="PROSITE" id="PS51935"/>
    </source>
</evidence>
<name>A0ABU4BYX4_RHOGO</name>
<feature type="domain" description="NlpC/P60" evidence="6">
    <location>
        <begin position="59"/>
        <end position="172"/>
    </location>
</feature>
<keyword evidence="3" id="KW-0378">Hydrolase</keyword>
<keyword evidence="8" id="KW-1185">Reference proteome</keyword>